<proteinExistence type="predicted"/>
<keyword evidence="3" id="KW-1003">Cell membrane</keyword>
<keyword evidence="5 7" id="KW-1133">Transmembrane helix</keyword>
<dbReference type="Pfam" id="PF04831">
    <property type="entry name" value="POPDC1-3"/>
    <property type="match status" value="1"/>
</dbReference>
<sequence length="270" mass="30754">MVSKAVNRNFGMTCNVRQHRHLLTAKAKAFRAERCPKLLSFIKHKGAGKTLVFVNKEYTVDTEIPQLFEWSTLDFSQMMLFNSTDSGSSTTAEGLVNSSPLMQTLQPIVVNTTLNSTSYNGTESCDVWQDVQHILFQLGSLCMAFSFLTPISFQYHILFLRCLLLFTFLFYILWAGVFICVPDILGWNCAFFCINIGHIFYLAYSMYPVHIHKDFEDVYAKLFKPLGVSRIEFKSLTRVGRLVYLRQGSVYATEGITPCGEKLSLLLRGR</sequence>
<dbReference type="OrthoDB" id="425611at2759"/>
<dbReference type="GO" id="GO:0030552">
    <property type="term" value="F:cAMP binding"/>
    <property type="evidence" value="ECO:0007669"/>
    <property type="project" value="TreeGrafter"/>
</dbReference>
<dbReference type="GO" id="GO:0042383">
    <property type="term" value="C:sarcolemma"/>
    <property type="evidence" value="ECO:0007669"/>
    <property type="project" value="TreeGrafter"/>
</dbReference>
<dbReference type="GO" id="GO:0051146">
    <property type="term" value="P:striated muscle cell differentiation"/>
    <property type="evidence" value="ECO:0007669"/>
    <property type="project" value="TreeGrafter"/>
</dbReference>
<feature type="transmembrane region" description="Helical" evidence="7">
    <location>
        <begin position="158"/>
        <end position="179"/>
    </location>
</feature>
<name>A0A0L8HBL9_OCTBM</name>
<organism evidence="9">
    <name type="scientific">Octopus bimaculoides</name>
    <name type="common">California two-spotted octopus</name>
    <dbReference type="NCBI Taxonomy" id="37653"/>
    <lineage>
        <taxon>Eukaryota</taxon>
        <taxon>Metazoa</taxon>
        <taxon>Spiralia</taxon>
        <taxon>Lophotrochozoa</taxon>
        <taxon>Mollusca</taxon>
        <taxon>Cephalopoda</taxon>
        <taxon>Coleoidea</taxon>
        <taxon>Octopodiformes</taxon>
        <taxon>Octopoda</taxon>
        <taxon>Incirrata</taxon>
        <taxon>Octopodidae</taxon>
        <taxon>Octopus</taxon>
    </lineage>
</organism>
<dbReference type="EMBL" id="KQ418719">
    <property type="protein sequence ID" value="KOF86170.1"/>
    <property type="molecule type" value="Genomic_DNA"/>
</dbReference>
<comment type="subcellular location">
    <subcellularLocation>
        <location evidence="2">Cell membrane</location>
    </subcellularLocation>
    <subcellularLocation>
        <location evidence="1">Membrane</location>
        <topology evidence="1">Multi-pass membrane protein</topology>
    </subcellularLocation>
</comment>
<dbReference type="GO" id="GO:0007507">
    <property type="term" value="P:heart development"/>
    <property type="evidence" value="ECO:0007669"/>
    <property type="project" value="TreeGrafter"/>
</dbReference>
<evidence type="ECO:0000256" key="5">
    <source>
        <dbReference type="ARBA" id="ARBA00022989"/>
    </source>
</evidence>
<dbReference type="AlphaFoldDB" id="A0A0L8HBL9"/>
<evidence type="ECO:0000313" key="9">
    <source>
        <dbReference type="EMBL" id="KOF86170.1"/>
    </source>
</evidence>
<dbReference type="PANTHER" id="PTHR12101:SF17">
    <property type="entry name" value="BLOOD VESSEL EPICARDIAL SUBSTANCE"/>
    <property type="match status" value="1"/>
</dbReference>
<reference evidence="9" key="1">
    <citation type="submission" date="2015-07" db="EMBL/GenBank/DDBJ databases">
        <title>MeaNS - Measles Nucleotide Surveillance Program.</title>
        <authorList>
            <person name="Tran T."/>
            <person name="Druce J."/>
        </authorList>
    </citation>
    <scope>NUCLEOTIDE SEQUENCE</scope>
    <source>
        <strain evidence="9">UCB-OBI-ISO-001</strain>
        <tissue evidence="9">Gonad</tissue>
    </source>
</reference>
<evidence type="ECO:0000256" key="2">
    <source>
        <dbReference type="ARBA" id="ARBA00004236"/>
    </source>
</evidence>
<accession>A0A0L8HBL9</accession>
<dbReference type="GO" id="GO:0042391">
    <property type="term" value="P:regulation of membrane potential"/>
    <property type="evidence" value="ECO:0007669"/>
    <property type="project" value="TreeGrafter"/>
</dbReference>
<dbReference type="InterPro" id="IPR055272">
    <property type="entry name" value="POPDC1-3_dom"/>
</dbReference>
<keyword evidence="6 7" id="KW-0472">Membrane</keyword>
<evidence type="ECO:0000256" key="6">
    <source>
        <dbReference type="ARBA" id="ARBA00023136"/>
    </source>
</evidence>
<evidence type="ECO:0000256" key="1">
    <source>
        <dbReference type="ARBA" id="ARBA00004141"/>
    </source>
</evidence>
<keyword evidence="4 7" id="KW-0812">Transmembrane</keyword>
<feature type="domain" description="POPDC1-3" evidence="8">
    <location>
        <begin position="131"/>
        <end position="238"/>
    </location>
</feature>
<dbReference type="PANTHER" id="PTHR12101">
    <property type="entry name" value="POPEYE DOMAIN CONTAINING PROTEIN"/>
    <property type="match status" value="1"/>
</dbReference>
<feature type="transmembrane region" description="Helical" evidence="7">
    <location>
        <begin position="185"/>
        <end position="204"/>
    </location>
</feature>
<evidence type="ECO:0000256" key="4">
    <source>
        <dbReference type="ARBA" id="ARBA00022692"/>
    </source>
</evidence>
<evidence type="ECO:0000256" key="7">
    <source>
        <dbReference type="SAM" id="Phobius"/>
    </source>
</evidence>
<evidence type="ECO:0000256" key="3">
    <source>
        <dbReference type="ARBA" id="ARBA00022475"/>
    </source>
</evidence>
<evidence type="ECO:0000259" key="8">
    <source>
        <dbReference type="Pfam" id="PF04831"/>
    </source>
</evidence>
<dbReference type="InterPro" id="IPR006916">
    <property type="entry name" value="POPDC1-3"/>
</dbReference>
<gene>
    <name evidence="9" type="ORF">OCBIM_22019131mg</name>
</gene>
<protein>
    <recommendedName>
        <fullName evidence="8">POPDC1-3 domain-containing protein</fullName>
    </recommendedName>
</protein>